<dbReference type="HOGENOM" id="CLU_2265441_0_0_1"/>
<dbReference type="Proteomes" id="UP000054279">
    <property type="component" value="Unassembled WGS sequence"/>
</dbReference>
<organism evidence="1 3">
    <name type="scientific">Sphaerobolus stellatus (strain SS14)</name>
    <dbReference type="NCBI Taxonomy" id="990650"/>
    <lineage>
        <taxon>Eukaryota</taxon>
        <taxon>Fungi</taxon>
        <taxon>Dikarya</taxon>
        <taxon>Basidiomycota</taxon>
        <taxon>Agaricomycotina</taxon>
        <taxon>Agaricomycetes</taxon>
        <taxon>Phallomycetidae</taxon>
        <taxon>Geastrales</taxon>
        <taxon>Sphaerobolaceae</taxon>
        <taxon>Sphaerobolus</taxon>
    </lineage>
</organism>
<reference evidence="1 3" key="1">
    <citation type="submission" date="2014-06" db="EMBL/GenBank/DDBJ databases">
        <title>Evolutionary Origins and Diversification of the Mycorrhizal Mutualists.</title>
        <authorList>
            <consortium name="DOE Joint Genome Institute"/>
            <consortium name="Mycorrhizal Genomics Consortium"/>
            <person name="Kohler A."/>
            <person name="Kuo A."/>
            <person name="Nagy L.G."/>
            <person name="Floudas D."/>
            <person name="Copeland A."/>
            <person name="Barry K.W."/>
            <person name="Cichocki N."/>
            <person name="Veneault-Fourrey C."/>
            <person name="LaButti K."/>
            <person name="Lindquist E.A."/>
            <person name="Lipzen A."/>
            <person name="Lundell T."/>
            <person name="Morin E."/>
            <person name="Murat C."/>
            <person name="Riley R."/>
            <person name="Ohm R."/>
            <person name="Sun H."/>
            <person name="Tunlid A."/>
            <person name="Henrissat B."/>
            <person name="Grigoriev I.V."/>
            <person name="Hibbett D.S."/>
            <person name="Martin F."/>
        </authorList>
    </citation>
    <scope>NUCLEOTIDE SEQUENCE [LARGE SCALE GENOMIC DNA]</scope>
    <source>
        <strain evidence="1 3">SS14</strain>
    </source>
</reference>
<proteinExistence type="predicted"/>
<evidence type="ECO:0000313" key="1">
    <source>
        <dbReference type="EMBL" id="KIJ23965.1"/>
    </source>
</evidence>
<sequence>MRRVHSTWDRVTRPGLSTRPLDPAPVVIVATSVDIVATSVNIVATSVNIVATSVDTSFITTAAGASFGIKPLTGANTNHYTNQDWFPFPSSDVVAVYRSQIND</sequence>
<evidence type="ECO:0000313" key="2">
    <source>
        <dbReference type="EMBL" id="KIJ42246.1"/>
    </source>
</evidence>
<dbReference type="AlphaFoldDB" id="A0A0C9UFL6"/>
<name>A0A0C9UFL6_SPHS4</name>
<accession>A0A0C9UFL6</accession>
<protein>
    <submittedName>
        <fullName evidence="2">Unplaced genomic scaffold SPHSTscaffold_56, whole genome shotgun sequence</fullName>
    </submittedName>
</protein>
<evidence type="ECO:0000313" key="3">
    <source>
        <dbReference type="Proteomes" id="UP000054279"/>
    </source>
</evidence>
<dbReference type="EMBL" id="KN837131">
    <property type="protein sequence ID" value="KIJ42246.1"/>
    <property type="molecule type" value="Genomic_DNA"/>
</dbReference>
<dbReference type="EMBL" id="KN837555">
    <property type="protein sequence ID" value="KIJ23965.1"/>
    <property type="molecule type" value="Genomic_DNA"/>
</dbReference>
<gene>
    <name evidence="2" type="ORF">M422DRAFT_254652</name>
    <name evidence="1" type="ORF">M422DRAFT_275363</name>
</gene>
<keyword evidence="3" id="KW-1185">Reference proteome</keyword>